<dbReference type="PROSITE" id="PS51891">
    <property type="entry name" value="CENP_V_GFA"/>
    <property type="match status" value="1"/>
</dbReference>
<evidence type="ECO:0000256" key="2">
    <source>
        <dbReference type="ARBA" id="ARBA00022723"/>
    </source>
</evidence>
<evidence type="ECO:0000256" key="1">
    <source>
        <dbReference type="ARBA" id="ARBA00005495"/>
    </source>
</evidence>
<keyword evidence="3" id="KW-0862">Zinc</keyword>
<accession>A0A533I5P5</accession>
<keyword evidence="2" id="KW-0479">Metal-binding</keyword>
<proteinExistence type="inferred from homology"/>
<comment type="caution">
    <text evidence="5">The sequence shown here is derived from an EMBL/GenBank/DDBJ whole genome shotgun (WGS) entry which is preliminary data.</text>
</comment>
<name>A0A533I5P5_PARDE</name>
<organism evidence="5 6">
    <name type="scientific">Paracoccus denitrificans</name>
    <dbReference type="NCBI Taxonomy" id="266"/>
    <lineage>
        <taxon>Bacteria</taxon>
        <taxon>Pseudomonadati</taxon>
        <taxon>Pseudomonadota</taxon>
        <taxon>Alphaproteobacteria</taxon>
        <taxon>Rhodobacterales</taxon>
        <taxon>Paracoccaceae</taxon>
        <taxon>Paracoccus</taxon>
    </lineage>
</organism>
<dbReference type="InterPro" id="IPR006913">
    <property type="entry name" value="CENP-V/GFA"/>
</dbReference>
<dbReference type="EMBL" id="VAFL01000006">
    <property type="protein sequence ID" value="TKW66836.1"/>
    <property type="molecule type" value="Genomic_DNA"/>
</dbReference>
<gene>
    <name evidence="5" type="ORF">DI616_09090</name>
</gene>
<dbReference type="InterPro" id="IPR052355">
    <property type="entry name" value="CENP-V-like"/>
</dbReference>
<dbReference type="Proteomes" id="UP000315344">
    <property type="component" value="Unassembled WGS sequence"/>
</dbReference>
<dbReference type="PANTHER" id="PTHR28620">
    <property type="entry name" value="CENTROMERE PROTEIN V"/>
    <property type="match status" value="1"/>
</dbReference>
<dbReference type="GO" id="GO:0016846">
    <property type="term" value="F:carbon-sulfur lyase activity"/>
    <property type="evidence" value="ECO:0007669"/>
    <property type="project" value="InterPro"/>
</dbReference>
<dbReference type="GO" id="GO:0046872">
    <property type="term" value="F:metal ion binding"/>
    <property type="evidence" value="ECO:0007669"/>
    <property type="project" value="UniProtKB-KW"/>
</dbReference>
<dbReference type="SUPFAM" id="SSF51316">
    <property type="entry name" value="Mss4-like"/>
    <property type="match status" value="1"/>
</dbReference>
<dbReference type="AlphaFoldDB" id="A0A533I5P5"/>
<dbReference type="Pfam" id="PF04828">
    <property type="entry name" value="GFA"/>
    <property type="match status" value="1"/>
</dbReference>
<dbReference type="PANTHER" id="PTHR28620:SF1">
    <property type="entry name" value="CENP-V_GFA DOMAIN-CONTAINING PROTEIN"/>
    <property type="match status" value="1"/>
</dbReference>
<evidence type="ECO:0000256" key="3">
    <source>
        <dbReference type="ARBA" id="ARBA00022833"/>
    </source>
</evidence>
<feature type="domain" description="CENP-V/GFA" evidence="4">
    <location>
        <begin position="2"/>
        <end position="111"/>
    </location>
</feature>
<evidence type="ECO:0000313" key="6">
    <source>
        <dbReference type="Proteomes" id="UP000315344"/>
    </source>
</evidence>
<comment type="similarity">
    <text evidence="1">Belongs to the Gfa family.</text>
</comment>
<protein>
    <submittedName>
        <fullName evidence="5">GFA family protein</fullName>
    </submittedName>
</protein>
<dbReference type="Gene3D" id="2.170.150.70">
    <property type="match status" value="1"/>
</dbReference>
<sequence>MLKGSCHCGAADWQFDVWPDGATLCNCTICRRYGVLWIYGHDGEDTHLNGITQVYKADAGWLEFRFCPGCGCLLAWRSVLSKEDGRRRMAVNLRLSEDQQIIRSIPLDLFDGLETFKNLPRDGRTVADLLL</sequence>
<evidence type="ECO:0000259" key="4">
    <source>
        <dbReference type="PROSITE" id="PS51891"/>
    </source>
</evidence>
<reference evidence="5 6" key="1">
    <citation type="journal article" date="2017" name="Nat. Commun.">
        <title>In situ click chemistry generation of cyclooxygenase-2 inhibitors.</title>
        <authorList>
            <person name="Bhardwaj A."/>
            <person name="Kaur J."/>
            <person name="Wuest M."/>
            <person name="Wuest F."/>
        </authorList>
    </citation>
    <scope>NUCLEOTIDE SEQUENCE [LARGE SCALE GENOMIC DNA]</scope>
    <source>
        <strain evidence="5">S2_012_000_R3_94</strain>
    </source>
</reference>
<dbReference type="InterPro" id="IPR011057">
    <property type="entry name" value="Mss4-like_sf"/>
</dbReference>
<evidence type="ECO:0000313" key="5">
    <source>
        <dbReference type="EMBL" id="TKW66836.1"/>
    </source>
</evidence>